<dbReference type="EMBL" id="MU276155">
    <property type="protein sequence ID" value="KAI0040969.1"/>
    <property type="molecule type" value="Genomic_DNA"/>
</dbReference>
<sequence length="490" mass="52433">MSSPVAEPLPRTSRARRVARKVKKGLARLIPGRGPAAEGPSASASVPEPHAHVHKSHFHLEGPLAPVIHTAHRSLSTGSKFPGVPHTPPARARTASSASSASRPAGHKRWFSFSTASSSWSRESVPGLSSSASTDSATSSDVPTELGVLSLHAAAEAIDRMHVGCKNEQLWDGSLGAFGLYPEVGGDDLGASLVVESPVLSEAAEYAALARAKALGEYQGELPEHVSVEGLAVIVESPEPLYEDILPTAAPADIPLPSPSLNEAEELLFVEPAEVPLPPDEESEWTQPSVDPLEVPLPLEDDEDLLKKLEPLSGGILPIVVPADISLPSPSLREAEELLFVEPAEVPLPLDEESEWTQDIPPVVPADIPLPSPSDDEADELRLVEPAAVPLPSDEESDWALDPLEVPLPLADEEEDLLETPEIPVQPLDLPTPAEEQNLVIIPPPHPEPSQSLTVSVHAHHPGLILPPFPHFQLSFHLTWWYRRPTALIL</sequence>
<keyword evidence="2" id="KW-1185">Reference proteome</keyword>
<evidence type="ECO:0000313" key="1">
    <source>
        <dbReference type="EMBL" id="KAI0040969.1"/>
    </source>
</evidence>
<gene>
    <name evidence="1" type="ORF">FA95DRAFT_790659</name>
</gene>
<proteinExistence type="predicted"/>
<evidence type="ECO:0000313" key="2">
    <source>
        <dbReference type="Proteomes" id="UP000814033"/>
    </source>
</evidence>
<dbReference type="Proteomes" id="UP000814033">
    <property type="component" value="Unassembled WGS sequence"/>
</dbReference>
<name>A0ACB8RA48_9AGAM</name>
<accession>A0ACB8RA48</accession>
<comment type="caution">
    <text evidence="1">The sequence shown here is derived from an EMBL/GenBank/DDBJ whole genome shotgun (WGS) entry which is preliminary data.</text>
</comment>
<protein>
    <submittedName>
        <fullName evidence="1">Uncharacterized protein</fullName>
    </submittedName>
</protein>
<organism evidence="1 2">
    <name type="scientific">Auriscalpium vulgare</name>
    <dbReference type="NCBI Taxonomy" id="40419"/>
    <lineage>
        <taxon>Eukaryota</taxon>
        <taxon>Fungi</taxon>
        <taxon>Dikarya</taxon>
        <taxon>Basidiomycota</taxon>
        <taxon>Agaricomycotina</taxon>
        <taxon>Agaricomycetes</taxon>
        <taxon>Russulales</taxon>
        <taxon>Auriscalpiaceae</taxon>
        <taxon>Auriscalpium</taxon>
    </lineage>
</organism>
<reference evidence="1" key="1">
    <citation type="submission" date="2021-02" db="EMBL/GenBank/DDBJ databases">
        <authorList>
            <consortium name="DOE Joint Genome Institute"/>
            <person name="Ahrendt S."/>
            <person name="Looney B.P."/>
            <person name="Miyauchi S."/>
            <person name="Morin E."/>
            <person name="Drula E."/>
            <person name="Courty P.E."/>
            <person name="Chicoki N."/>
            <person name="Fauchery L."/>
            <person name="Kohler A."/>
            <person name="Kuo A."/>
            <person name="Labutti K."/>
            <person name="Pangilinan J."/>
            <person name="Lipzen A."/>
            <person name="Riley R."/>
            <person name="Andreopoulos W."/>
            <person name="He G."/>
            <person name="Johnson J."/>
            <person name="Barry K.W."/>
            <person name="Grigoriev I.V."/>
            <person name="Nagy L."/>
            <person name="Hibbett D."/>
            <person name="Henrissat B."/>
            <person name="Matheny P.B."/>
            <person name="Labbe J."/>
            <person name="Martin F."/>
        </authorList>
    </citation>
    <scope>NUCLEOTIDE SEQUENCE</scope>
    <source>
        <strain evidence="1">FP105234-sp</strain>
    </source>
</reference>
<reference evidence="1" key="2">
    <citation type="journal article" date="2022" name="New Phytol.">
        <title>Evolutionary transition to the ectomycorrhizal habit in the genomes of a hyperdiverse lineage of mushroom-forming fungi.</title>
        <authorList>
            <person name="Looney B."/>
            <person name="Miyauchi S."/>
            <person name="Morin E."/>
            <person name="Drula E."/>
            <person name="Courty P.E."/>
            <person name="Kohler A."/>
            <person name="Kuo A."/>
            <person name="LaButti K."/>
            <person name="Pangilinan J."/>
            <person name="Lipzen A."/>
            <person name="Riley R."/>
            <person name="Andreopoulos W."/>
            <person name="He G."/>
            <person name="Johnson J."/>
            <person name="Nolan M."/>
            <person name="Tritt A."/>
            <person name="Barry K.W."/>
            <person name="Grigoriev I.V."/>
            <person name="Nagy L.G."/>
            <person name="Hibbett D."/>
            <person name="Henrissat B."/>
            <person name="Matheny P.B."/>
            <person name="Labbe J."/>
            <person name="Martin F.M."/>
        </authorList>
    </citation>
    <scope>NUCLEOTIDE SEQUENCE</scope>
    <source>
        <strain evidence="1">FP105234-sp</strain>
    </source>
</reference>